<proteinExistence type="predicted"/>
<evidence type="ECO:0000313" key="2">
    <source>
        <dbReference type="EMBL" id="KAF6484843.1"/>
    </source>
</evidence>
<dbReference type="Proteomes" id="UP000593571">
    <property type="component" value="Unassembled WGS sequence"/>
</dbReference>
<feature type="region of interest" description="Disordered" evidence="1">
    <location>
        <begin position="103"/>
        <end position="125"/>
    </location>
</feature>
<dbReference type="GO" id="GO:0045667">
    <property type="term" value="P:regulation of osteoblast differentiation"/>
    <property type="evidence" value="ECO:0007669"/>
    <property type="project" value="TreeGrafter"/>
</dbReference>
<feature type="compositionally biased region" description="Basic and acidic residues" evidence="1">
    <location>
        <begin position="14"/>
        <end position="26"/>
    </location>
</feature>
<dbReference type="AlphaFoldDB" id="A0A7J8IJU0"/>
<feature type="compositionally biased region" description="Basic and acidic residues" evidence="1">
    <location>
        <begin position="35"/>
        <end position="49"/>
    </location>
</feature>
<dbReference type="InterPro" id="IPR033272">
    <property type="entry name" value="Hemogen"/>
</dbReference>
<dbReference type="PANTHER" id="PTHR15993">
    <property type="entry name" value="HEMOGEN"/>
    <property type="match status" value="1"/>
</dbReference>
<feature type="region of interest" description="Disordered" evidence="1">
    <location>
        <begin position="1"/>
        <end position="90"/>
    </location>
</feature>
<organism evidence="2 3">
    <name type="scientific">Rousettus aegyptiacus</name>
    <name type="common">Egyptian fruit bat</name>
    <name type="synonym">Pteropus aegyptiacus</name>
    <dbReference type="NCBI Taxonomy" id="9407"/>
    <lineage>
        <taxon>Eukaryota</taxon>
        <taxon>Metazoa</taxon>
        <taxon>Chordata</taxon>
        <taxon>Craniata</taxon>
        <taxon>Vertebrata</taxon>
        <taxon>Euteleostomi</taxon>
        <taxon>Mammalia</taxon>
        <taxon>Eutheria</taxon>
        <taxon>Laurasiatheria</taxon>
        <taxon>Chiroptera</taxon>
        <taxon>Yinpterochiroptera</taxon>
        <taxon>Pteropodoidea</taxon>
        <taxon>Pteropodidae</taxon>
        <taxon>Rousettinae</taxon>
        <taxon>Rousettus</taxon>
    </lineage>
</organism>
<keyword evidence="3" id="KW-1185">Reference proteome</keyword>
<feature type="compositionally biased region" description="Polar residues" evidence="1">
    <location>
        <begin position="145"/>
        <end position="157"/>
    </location>
</feature>
<feature type="region of interest" description="Disordered" evidence="1">
    <location>
        <begin position="145"/>
        <end position="171"/>
    </location>
</feature>
<dbReference type="PANTHER" id="PTHR15993:SF6">
    <property type="entry name" value="HEMOGEN"/>
    <property type="match status" value="1"/>
</dbReference>
<gene>
    <name evidence="2" type="ORF">HJG63_006206</name>
</gene>
<name>A0A7J8IJU0_ROUAE</name>
<comment type="caution">
    <text evidence="2">The sequence shown here is derived from an EMBL/GenBank/DDBJ whole genome shotgun (WGS) entry which is preliminary data.</text>
</comment>
<evidence type="ECO:0000256" key="1">
    <source>
        <dbReference type="SAM" id="MobiDB-lite"/>
    </source>
</evidence>
<feature type="compositionally biased region" description="Basic and acidic residues" evidence="1">
    <location>
        <begin position="158"/>
        <end position="171"/>
    </location>
</feature>
<sequence length="385" mass="44059">MDLGENQSYLKLHQTPDSHQEKKHVPEVIGTWNLRNREQLRKRKAEAQEKQTSQWQFGEKKQKRQRTGKGYQRGQKRQQNAELKMEPQSQLEKEMMEKALAPTEKETEFPRNGTEVLPPVSSPQRVVPEKHFPAIAQESVVHQENSSKYQEATVQNHPSEKDQGMAKPEDHSPKMCQEIVVLQDHSVNMCCDVAEPEDLSPKMCQETTVDKALPSKTSEDIADLEGCSLEPYPKPDVPKGYALEIYQKRAKPKEYNSEPGQGIAETKSFHPNTQQIAVPKDLSTKMCQEIVEPEHFSHKVHKEIAGPKTLSHKTIQETSAPEEYPPEIYTKKHLGLKTSLLRHIKIRISLKNAFQNPTKKQAGPTARILKHTRKMLRILILSLEK</sequence>
<protein>
    <submittedName>
        <fullName evidence="2">Hemogen</fullName>
    </submittedName>
</protein>
<accession>A0A7J8IJU0</accession>
<dbReference type="GO" id="GO:0030154">
    <property type="term" value="P:cell differentiation"/>
    <property type="evidence" value="ECO:0007669"/>
    <property type="project" value="InterPro"/>
</dbReference>
<reference evidence="2 3" key="1">
    <citation type="journal article" date="2020" name="Nature">
        <title>Six reference-quality genomes reveal evolution of bat adaptations.</title>
        <authorList>
            <person name="Jebb D."/>
            <person name="Huang Z."/>
            <person name="Pippel M."/>
            <person name="Hughes G.M."/>
            <person name="Lavrichenko K."/>
            <person name="Devanna P."/>
            <person name="Winkler S."/>
            <person name="Jermiin L.S."/>
            <person name="Skirmuntt E.C."/>
            <person name="Katzourakis A."/>
            <person name="Burkitt-Gray L."/>
            <person name="Ray D.A."/>
            <person name="Sullivan K.A.M."/>
            <person name="Roscito J.G."/>
            <person name="Kirilenko B.M."/>
            <person name="Davalos L.M."/>
            <person name="Corthals A.P."/>
            <person name="Power M.L."/>
            <person name="Jones G."/>
            <person name="Ransome R.D."/>
            <person name="Dechmann D.K.N."/>
            <person name="Locatelli A.G."/>
            <person name="Puechmaille S.J."/>
            <person name="Fedrigo O."/>
            <person name="Jarvis E.D."/>
            <person name="Hiller M."/>
            <person name="Vernes S.C."/>
            <person name="Myers E.W."/>
            <person name="Teeling E.C."/>
        </authorList>
    </citation>
    <scope>NUCLEOTIDE SEQUENCE [LARGE SCALE GENOMIC DNA]</scope>
    <source>
        <strain evidence="2">MRouAeg1</strain>
        <tissue evidence="2">Muscle</tissue>
    </source>
</reference>
<evidence type="ECO:0000313" key="3">
    <source>
        <dbReference type="Proteomes" id="UP000593571"/>
    </source>
</evidence>
<dbReference type="GO" id="GO:0005654">
    <property type="term" value="C:nucleoplasm"/>
    <property type="evidence" value="ECO:0007669"/>
    <property type="project" value="TreeGrafter"/>
</dbReference>
<dbReference type="EMBL" id="JACASE010000003">
    <property type="protein sequence ID" value="KAF6484843.1"/>
    <property type="molecule type" value="Genomic_DNA"/>
</dbReference>